<dbReference type="InterPro" id="IPR050245">
    <property type="entry name" value="PrsA_foldase"/>
</dbReference>
<dbReference type="RefSeq" id="WP_200268435.1">
    <property type="nucleotide sequence ID" value="NZ_JAENIJ010000006.1"/>
</dbReference>
<dbReference type="InterPro" id="IPR027304">
    <property type="entry name" value="Trigger_fact/SurA_dom_sf"/>
</dbReference>
<dbReference type="PANTHER" id="PTHR47245:SF2">
    <property type="entry name" value="PEPTIDYL-PROLYL CIS-TRANS ISOMERASE HP_0175-RELATED"/>
    <property type="match status" value="1"/>
</dbReference>
<evidence type="ECO:0000259" key="3">
    <source>
        <dbReference type="PROSITE" id="PS50198"/>
    </source>
</evidence>
<reference evidence="4" key="1">
    <citation type="submission" date="2021-01" db="EMBL/GenBank/DDBJ databases">
        <title>Modified the classification status of verrucomicrobia.</title>
        <authorList>
            <person name="Feng X."/>
        </authorList>
    </citation>
    <scope>NUCLEOTIDE SEQUENCE</scope>
    <source>
        <strain evidence="4">KCTC 22041</strain>
    </source>
</reference>
<dbReference type="GO" id="GO:0003755">
    <property type="term" value="F:peptidyl-prolyl cis-trans isomerase activity"/>
    <property type="evidence" value="ECO:0007669"/>
    <property type="project" value="UniProtKB-KW"/>
</dbReference>
<dbReference type="Gene3D" id="3.10.50.40">
    <property type="match status" value="1"/>
</dbReference>
<protein>
    <submittedName>
        <fullName evidence="4">Peptidylprolyl isomerase</fullName>
    </submittedName>
</protein>
<evidence type="ECO:0000256" key="1">
    <source>
        <dbReference type="PROSITE-ProRule" id="PRU00278"/>
    </source>
</evidence>
<feature type="domain" description="PpiC" evidence="3">
    <location>
        <begin position="203"/>
        <end position="301"/>
    </location>
</feature>
<feature type="transmembrane region" description="Helical" evidence="2">
    <location>
        <begin position="7"/>
        <end position="25"/>
    </location>
</feature>
<organism evidence="4 5">
    <name type="scientific">Luteolibacter pohnpeiensis</name>
    <dbReference type="NCBI Taxonomy" id="454153"/>
    <lineage>
        <taxon>Bacteria</taxon>
        <taxon>Pseudomonadati</taxon>
        <taxon>Verrucomicrobiota</taxon>
        <taxon>Verrucomicrobiia</taxon>
        <taxon>Verrucomicrobiales</taxon>
        <taxon>Verrucomicrobiaceae</taxon>
        <taxon>Luteolibacter</taxon>
    </lineage>
</organism>
<comment type="caution">
    <text evidence="4">The sequence shown here is derived from an EMBL/GenBank/DDBJ whole genome shotgun (WGS) entry which is preliminary data.</text>
</comment>
<evidence type="ECO:0000313" key="5">
    <source>
        <dbReference type="Proteomes" id="UP000603141"/>
    </source>
</evidence>
<keyword evidence="1" id="KW-0697">Rotamase</keyword>
<dbReference type="Pfam" id="PF13616">
    <property type="entry name" value="Rotamase_3"/>
    <property type="match status" value="1"/>
</dbReference>
<dbReference type="PANTHER" id="PTHR47245">
    <property type="entry name" value="PEPTIDYLPROLYL ISOMERASE"/>
    <property type="match status" value="1"/>
</dbReference>
<name>A0A934S8Y2_9BACT</name>
<keyword evidence="5" id="KW-1185">Reference proteome</keyword>
<dbReference type="Proteomes" id="UP000603141">
    <property type="component" value="Unassembled WGS sequence"/>
</dbReference>
<keyword evidence="2" id="KW-0472">Membrane</keyword>
<keyword evidence="1 4" id="KW-0413">Isomerase</keyword>
<dbReference type="EMBL" id="JAENIJ010000006">
    <property type="protein sequence ID" value="MBK1881862.1"/>
    <property type="molecule type" value="Genomic_DNA"/>
</dbReference>
<accession>A0A934S8Y2</accession>
<dbReference type="Gene3D" id="1.10.4030.10">
    <property type="entry name" value="Porin chaperone SurA, peptide-binding domain"/>
    <property type="match status" value="1"/>
</dbReference>
<dbReference type="SUPFAM" id="SSF109998">
    <property type="entry name" value="Triger factor/SurA peptide-binding domain-like"/>
    <property type="match status" value="1"/>
</dbReference>
<sequence length="352" mass="39853">MNKPFRFFLALRLLVYTVLIVYLAGDFSLNGPLSQSLKKASPNSPQSIKRARANVEIARVGDRSITRGQLELATIEALWLQGKNFDSLNSLDRQIARYKALSELIDSELLNQKIAADTSFPQVPKEEVDARLKRLLGRFTNKSEMETAMKSQGIPNESALRDRVAVLIRQEHFIDSQISPLAQVSEQDARDWFDAHQQELALPERIQARHFFIPTLDVPSAQAKATLEQALVSLTHESEDFHSLAEKISMDPATQHHGGELGWMTRERLPEDFAKQLFALPLHQPTIFQTQLGWHLAEVTAKEAARPQSFDDAKPEILAGLRAAKRNQAIQKYREQLQKDASIIVHHELMNQ</sequence>
<dbReference type="InterPro" id="IPR000297">
    <property type="entry name" value="PPIase_PpiC"/>
</dbReference>
<keyword evidence="2" id="KW-1133">Transmembrane helix</keyword>
<evidence type="ECO:0000313" key="4">
    <source>
        <dbReference type="EMBL" id="MBK1881862.1"/>
    </source>
</evidence>
<evidence type="ECO:0000256" key="2">
    <source>
        <dbReference type="SAM" id="Phobius"/>
    </source>
</evidence>
<dbReference type="PROSITE" id="PS50198">
    <property type="entry name" value="PPIC_PPIASE_2"/>
    <property type="match status" value="1"/>
</dbReference>
<keyword evidence="2" id="KW-0812">Transmembrane</keyword>
<dbReference type="AlphaFoldDB" id="A0A934S8Y2"/>
<gene>
    <name evidence="4" type="ORF">JIN85_05520</name>
</gene>
<dbReference type="InterPro" id="IPR046357">
    <property type="entry name" value="PPIase_dom_sf"/>
</dbReference>
<proteinExistence type="predicted"/>
<dbReference type="SUPFAM" id="SSF54534">
    <property type="entry name" value="FKBP-like"/>
    <property type="match status" value="1"/>
</dbReference>